<dbReference type="InterPro" id="IPR001882">
    <property type="entry name" value="Biotin_BS"/>
</dbReference>
<dbReference type="Pfam" id="PF00682">
    <property type="entry name" value="HMGL-like"/>
    <property type="match status" value="1"/>
</dbReference>
<sequence>MAKEIGLGLVYRDMWQSSGKYVPRVDQLVRVAEPIVEMGCFRRVETNGGGFEQINLLYGENPNKSVRDWTQPFNDAGIQTHMLERGLNGLRMYPVPRDVRRLMFKLKKLQGTDISRSFDGLNDTRNLKLSIDYAKEGGMIAQTALCITHSKLHTVDYYIKMAEELMEMGAEEICIKDMAGIGRPASMGKLVAGIKALNKDIPVTYHGHSGPGFSVASSLEAARAGADFIDVGMEPLSFGTGHADLLTVHEVLRDAGFSLPDINMKAYMQARSLTQEFIDDFLGYYINPKNRHMNALLIGPGLPGGMMGSLMSDLENNLKGLNKWKEKNNQAPLSQDDLLIKLFEEVEEIWPKMGYPPLVTPYSQYVKNAALVNVMQMEKGKDRWSLLDDNTWDMLLGKSGRVPGELAPELKKLAKAQERSFFEGDPQDLQPDALEDFRKKMKEQGWDTGQDDEELFEYAMHPQQYEAYKSGKAKSDFETDLAKRKTDSATSTGASAVAKPTALDVEVDGQKFRVSISYSAADGAAEKATASAGSPASNGASHEIIAPLEGKIFMTKSAGEKPLKVGDPVKKGDVVCYIEAMKVTNAVKSDTDGVVQEILVHEGDEVYDDDVLIKLN</sequence>
<dbReference type="Proteomes" id="UP001610063">
    <property type="component" value="Unassembled WGS sequence"/>
</dbReference>
<protein>
    <submittedName>
        <fullName evidence="6">Biotin/lipoyl-containing protein</fullName>
    </submittedName>
</protein>
<keyword evidence="3" id="KW-0092">Biotin</keyword>
<dbReference type="CDD" id="cd06850">
    <property type="entry name" value="biotinyl_domain"/>
    <property type="match status" value="1"/>
</dbReference>
<feature type="domain" description="Pyruvate carboxyltransferase" evidence="5">
    <location>
        <begin position="4"/>
        <end position="268"/>
    </location>
</feature>
<dbReference type="InterPro" id="IPR011053">
    <property type="entry name" value="Single_hybrid_motif"/>
</dbReference>
<dbReference type="Pfam" id="PF00364">
    <property type="entry name" value="Biotin_lipoyl"/>
    <property type="match status" value="1"/>
</dbReference>
<comment type="cofactor">
    <cofactor evidence="1">
        <name>(R)-lipoate</name>
        <dbReference type="ChEBI" id="CHEBI:83088"/>
    </cofactor>
</comment>
<dbReference type="Pfam" id="PF02436">
    <property type="entry name" value="PYC_OADA"/>
    <property type="match status" value="1"/>
</dbReference>
<evidence type="ECO:0000256" key="3">
    <source>
        <dbReference type="ARBA" id="ARBA00023267"/>
    </source>
</evidence>
<dbReference type="InterPro" id="IPR000891">
    <property type="entry name" value="PYR_CT"/>
</dbReference>
<dbReference type="InterPro" id="IPR000089">
    <property type="entry name" value="Biotin_lipoyl"/>
</dbReference>
<dbReference type="PANTHER" id="PTHR45266:SF3">
    <property type="entry name" value="OXALOACETATE DECARBOXYLASE ALPHA CHAIN"/>
    <property type="match status" value="1"/>
</dbReference>
<name>A0ABW7NEQ0_9BACT</name>
<evidence type="ECO:0000256" key="2">
    <source>
        <dbReference type="ARBA" id="ARBA00022823"/>
    </source>
</evidence>
<proteinExistence type="predicted"/>
<evidence type="ECO:0000313" key="7">
    <source>
        <dbReference type="Proteomes" id="UP001610063"/>
    </source>
</evidence>
<dbReference type="PANTHER" id="PTHR45266">
    <property type="entry name" value="OXALOACETATE DECARBOXYLASE ALPHA CHAIN"/>
    <property type="match status" value="1"/>
</dbReference>
<dbReference type="PROSITE" id="PS00189">
    <property type="entry name" value="LIPOYL"/>
    <property type="match status" value="1"/>
</dbReference>
<dbReference type="Gene3D" id="3.20.20.70">
    <property type="entry name" value="Aldolase class I"/>
    <property type="match status" value="1"/>
</dbReference>
<evidence type="ECO:0000256" key="1">
    <source>
        <dbReference type="ARBA" id="ARBA00001938"/>
    </source>
</evidence>
<keyword evidence="2" id="KW-0450">Lipoyl</keyword>
<dbReference type="PROSITE" id="PS50968">
    <property type="entry name" value="BIOTINYL_LIPOYL"/>
    <property type="match status" value="1"/>
</dbReference>
<evidence type="ECO:0000313" key="6">
    <source>
        <dbReference type="EMBL" id="MFH6985239.1"/>
    </source>
</evidence>
<dbReference type="EMBL" id="JBIPKE010000019">
    <property type="protein sequence ID" value="MFH6985239.1"/>
    <property type="molecule type" value="Genomic_DNA"/>
</dbReference>
<evidence type="ECO:0000259" key="4">
    <source>
        <dbReference type="PROSITE" id="PS50968"/>
    </source>
</evidence>
<dbReference type="InterPro" id="IPR050709">
    <property type="entry name" value="Biotin_Carboxyl_Carrier/Decarb"/>
</dbReference>
<dbReference type="SUPFAM" id="SSF51230">
    <property type="entry name" value="Single hybrid motif"/>
    <property type="match status" value="1"/>
</dbReference>
<dbReference type="Gene3D" id="2.40.50.100">
    <property type="match status" value="1"/>
</dbReference>
<feature type="domain" description="Lipoyl-binding" evidence="4">
    <location>
        <begin position="529"/>
        <end position="616"/>
    </location>
</feature>
<dbReference type="SUPFAM" id="SSF51569">
    <property type="entry name" value="Aldolase"/>
    <property type="match status" value="1"/>
</dbReference>
<dbReference type="SUPFAM" id="SSF89000">
    <property type="entry name" value="post-HMGL domain-like"/>
    <property type="match status" value="1"/>
</dbReference>
<accession>A0ABW7NEQ0</accession>
<gene>
    <name evidence="6" type="ORF">ACHKAR_17435</name>
</gene>
<dbReference type="PROSITE" id="PS50991">
    <property type="entry name" value="PYR_CT"/>
    <property type="match status" value="1"/>
</dbReference>
<dbReference type="PROSITE" id="PS00188">
    <property type="entry name" value="BIOTIN"/>
    <property type="match status" value="1"/>
</dbReference>
<dbReference type="InterPro" id="IPR013785">
    <property type="entry name" value="Aldolase_TIM"/>
</dbReference>
<dbReference type="RefSeq" id="WP_395418714.1">
    <property type="nucleotide sequence ID" value="NZ_JBIPKE010000019.1"/>
</dbReference>
<comment type="caution">
    <text evidence="6">The sequence shown here is derived from an EMBL/GenBank/DDBJ whole genome shotgun (WGS) entry which is preliminary data.</text>
</comment>
<reference evidence="6 7" key="1">
    <citation type="journal article" date="2013" name="Int. J. Syst. Evol. Microbiol.">
        <title>Marinoscillum luteum sp. nov., isolated from marine sediment.</title>
        <authorList>
            <person name="Cha I.T."/>
            <person name="Park S.J."/>
            <person name="Kim S.J."/>
            <person name="Kim J.G."/>
            <person name="Jung M.Y."/>
            <person name="Shin K.S."/>
            <person name="Kwon K.K."/>
            <person name="Yang S.H."/>
            <person name="Seo Y.S."/>
            <person name="Rhee S.K."/>
        </authorList>
    </citation>
    <scope>NUCLEOTIDE SEQUENCE [LARGE SCALE GENOMIC DNA]</scope>
    <source>
        <strain evidence="6 7">KCTC 23939</strain>
    </source>
</reference>
<dbReference type="InterPro" id="IPR003016">
    <property type="entry name" value="2-oxoA_DH_lipoyl-BS"/>
</dbReference>
<dbReference type="InterPro" id="IPR003379">
    <property type="entry name" value="Carboxylase_cons_dom"/>
</dbReference>
<organism evidence="6 7">
    <name type="scientific">Marinoscillum luteum</name>
    <dbReference type="NCBI Taxonomy" id="861051"/>
    <lineage>
        <taxon>Bacteria</taxon>
        <taxon>Pseudomonadati</taxon>
        <taxon>Bacteroidota</taxon>
        <taxon>Cytophagia</taxon>
        <taxon>Cytophagales</taxon>
        <taxon>Reichenbachiellaceae</taxon>
        <taxon>Marinoscillum</taxon>
    </lineage>
</organism>
<evidence type="ECO:0000259" key="5">
    <source>
        <dbReference type="PROSITE" id="PS50991"/>
    </source>
</evidence>
<keyword evidence="7" id="KW-1185">Reference proteome</keyword>